<gene>
    <name evidence="2" type="ORF">IM787_16070</name>
</gene>
<evidence type="ECO:0000313" key="3">
    <source>
        <dbReference type="Proteomes" id="UP000806285"/>
    </source>
</evidence>
<dbReference type="Pfam" id="PF09361">
    <property type="entry name" value="Phasin_2"/>
    <property type="match status" value="1"/>
</dbReference>
<dbReference type="Proteomes" id="UP000806285">
    <property type="component" value="Unassembled WGS sequence"/>
</dbReference>
<name>A0ABR9S6C6_9BURK</name>
<dbReference type="EMBL" id="JADDIV010000004">
    <property type="protein sequence ID" value="MBE7369081.1"/>
    <property type="molecule type" value="Genomic_DNA"/>
</dbReference>
<organism evidence="2 3">
    <name type="scientific">Ramlibacter pallidus</name>
    <dbReference type="NCBI Taxonomy" id="2780087"/>
    <lineage>
        <taxon>Bacteria</taxon>
        <taxon>Pseudomonadati</taxon>
        <taxon>Pseudomonadota</taxon>
        <taxon>Betaproteobacteria</taxon>
        <taxon>Burkholderiales</taxon>
        <taxon>Comamonadaceae</taxon>
        <taxon>Ramlibacter</taxon>
    </lineage>
</organism>
<protein>
    <submittedName>
        <fullName evidence="2">Phasin family protein</fullName>
    </submittedName>
</protein>
<accession>A0ABR9S6C6</accession>
<comment type="caution">
    <text evidence="2">The sequence shown here is derived from an EMBL/GenBank/DDBJ whole genome shotgun (WGS) entry which is preliminary data.</text>
</comment>
<keyword evidence="3" id="KW-1185">Reference proteome</keyword>
<evidence type="ECO:0000313" key="2">
    <source>
        <dbReference type="EMBL" id="MBE7369081.1"/>
    </source>
</evidence>
<feature type="domain" description="Phasin" evidence="1">
    <location>
        <begin position="5"/>
        <end position="104"/>
    </location>
</feature>
<sequence>MLTPEQILAAQKAHVETLFGLTTKAFEGVEKLVDLNVTASKLALQEAAETAQTVMSAKDAQELLALQAALFQPLAEKTAAYSRHLYDITAATGAEFGKAFEGQVSDAQKKFLAVVDNAARNAPAGSETAVAVFKSAVAAGNNALESVQKAVKQAADVAEANFNAVASQAVNASKATTGRAKRAA</sequence>
<dbReference type="RefSeq" id="WP_193677688.1">
    <property type="nucleotide sequence ID" value="NZ_JADDIV010000004.1"/>
</dbReference>
<evidence type="ECO:0000259" key="1">
    <source>
        <dbReference type="Pfam" id="PF09361"/>
    </source>
</evidence>
<reference evidence="2 3" key="1">
    <citation type="submission" date="2020-10" db="EMBL/GenBank/DDBJ databases">
        <title>Ramlibacter sp. HM2 16S ribosomal RNA gene Genome sequencing and assembly.</title>
        <authorList>
            <person name="Kang M."/>
        </authorList>
    </citation>
    <scope>NUCLEOTIDE SEQUENCE [LARGE SCALE GENOMIC DNA]</scope>
    <source>
        <strain evidence="2 3">HM2</strain>
    </source>
</reference>
<dbReference type="InterPro" id="IPR018968">
    <property type="entry name" value="Phasin"/>
</dbReference>
<dbReference type="InterPro" id="IPR010127">
    <property type="entry name" value="Phasin_subfam-1"/>
</dbReference>
<dbReference type="NCBIfam" id="TIGR01841">
    <property type="entry name" value="phasin"/>
    <property type="match status" value="1"/>
</dbReference>
<proteinExistence type="predicted"/>